<gene>
    <name evidence="1" type="ORF">B857_01949</name>
</gene>
<evidence type="ECO:0000313" key="1">
    <source>
        <dbReference type="EMBL" id="EKB45351.1"/>
    </source>
</evidence>
<protein>
    <submittedName>
        <fullName evidence="1">Uncharacterized protein</fullName>
    </submittedName>
</protein>
<dbReference type="PATRIC" id="fig|1224748.3.peg.1931"/>
<dbReference type="Proteomes" id="UP000004738">
    <property type="component" value="Unassembled WGS sequence"/>
</dbReference>
<name>K1KSA2_9BACL</name>
<keyword evidence="2" id="KW-1185">Reference proteome</keyword>
<organism evidence="1 2">
    <name type="scientific">Solibacillus isronensis B3W22</name>
    <dbReference type="NCBI Taxonomy" id="1224748"/>
    <lineage>
        <taxon>Bacteria</taxon>
        <taxon>Bacillati</taxon>
        <taxon>Bacillota</taxon>
        <taxon>Bacilli</taxon>
        <taxon>Bacillales</taxon>
        <taxon>Caryophanaceae</taxon>
        <taxon>Solibacillus</taxon>
    </lineage>
</organism>
<dbReference type="EMBL" id="AMCK01000008">
    <property type="protein sequence ID" value="EKB45351.1"/>
    <property type="molecule type" value="Genomic_DNA"/>
</dbReference>
<reference evidence="1 2" key="1">
    <citation type="journal article" date="2012" name="J. Bacteriol.">
        <title>Draft Genome Sequence of Bacillus isronensis Strain B3W22, Isolated from the Upper Atmosphere.</title>
        <authorList>
            <person name="Shivaji S."/>
            <person name="Ara S."/>
            <person name="Singh S.K."/>
            <person name="Bandi S."/>
            <person name="Singh A."/>
            <person name="Pinnaka A.K."/>
        </authorList>
    </citation>
    <scope>NUCLEOTIDE SEQUENCE [LARGE SCALE GENOMIC DNA]</scope>
    <source>
        <strain evidence="1 2">B3W22</strain>
    </source>
</reference>
<comment type="caution">
    <text evidence="1">The sequence shown here is derived from an EMBL/GenBank/DDBJ whole genome shotgun (WGS) entry which is preliminary data.</text>
</comment>
<proteinExistence type="predicted"/>
<evidence type="ECO:0000313" key="2">
    <source>
        <dbReference type="Proteomes" id="UP000004738"/>
    </source>
</evidence>
<sequence>MILLLQDSPPKSKRDIFLWERIHIRKATAALALERKFFYEALTMKA</sequence>
<accession>K1KSA2</accession>
<dbReference type="AlphaFoldDB" id="K1KSA2"/>